<dbReference type="InterPro" id="IPR011053">
    <property type="entry name" value="Single_hybrid_motif"/>
</dbReference>
<dbReference type="OMA" id="TMEFESF"/>
<accession>A0A1X7VBR7</accession>
<dbReference type="CDD" id="cd06849">
    <property type="entry name" value="lipoyl_domain"/>
    <property type="match status" value="2"/>
</dbReference>
<keyword evidence="11" id="KW-1185">Reference proteome</keyword>
<dbReference type="GO" id="GO:0005739">
    <property type="term" value="C:mitochondrion"/>
    <property type="evidence" value="ECO:0007669"/>
    <property type="project" value="UniProtKB-SubCell"/>
</dbReference>
<dbReference type="eggNOG" id="KOG0557">
    <property type="taxonomic scope" value="Eukaryota"/>
</dbReference>
<keyword evidence="2 6" id="KW-0808">Transferase</keyword>
<dbReference type="STRING" id="400682.A0A1X7VBR7"/>
<dbReference type="InterPro" id="IPR004167">
    <property type="entry name" value="PSBD"/>
</dbReference>
<comment type="cofactor">
    <cofactor evidence="6">
        <name>(R)-lipoate</name>
        <dbReference type="ChEBI" id="CHEBI:83088"/>
    </cofactor>
    <text evidence="6">Binds 2 lipoyl cofactors covalently.</text>
</comment>
<dbReference type="GO" id="GO:0045254">
    <property type="term" value="C:pyruvate dehydrogenase complex"/>
    <property type="evidence" value="ECO:0007669"/>
    <property type="project" value="UniProtKB-UniRule"/>
</dbReference>
<dbReference type="InterPro" id="IPR000089">
    <property type="entry name" value="Biotin_lipoyl"/>
</dbReference>
<dbReference type="GO" id="GO:0004742">
    <property type="term" value="F:dihydrolipoyllysine-residue acetyltransferase activity"/>
    <property type="evidence" value="ECO:0007669"/>
    <property type="project" value="UniProtKB-UniRule"/>
</dbReference>
<reference evidence="11" key="1">
    <citation type="journal article" date="2010" name="Nature">
        <title>The Amphimedon queenslandica genome and the evolution of animal complexity.</title>
        <authorList>
            <person name="Srivastava M."/>
            <person name="Simakov O."/>
            <person name="Chapman J."/>
            <person name="Fahey B."/>
            <person name="Gauthier M.E."/>
            <person name="Mitros T."/>
            <person name="Richards G.S."/>
            <person name="Conaco C."/>
            <person name="Dacre M."/>
            <person name="Hellsten U."/>
            <person name="Larroux C."/>
            <person name="Putnam N.H."/>
            <person name="Stanke M."/>
            <person name="Adamska M."/>
            <person name="Darling A."/>
            <person name="Degnan S.M."/>
            <person name="Oakley T.H."/>
            <person name="Plachetzki D.C."/>
            <person name="Zhai Y."/>
            <person name="Adamski M."/>
            <person name="Calcino A."/>
            <person name="Cummins S.F."/>
            <person name="Goodstein D.M."/>
            <person name="Harris C."/>
            <person name="Jackson D.J."/>
            <person name="Leys S.P."/>
            <person name="Shu S."/>
            <person name="Woodcroft B.J."/>
            <person name="Vervoort M."/>
            <person name="Kosik K.S."/>
            <person name="Manning G."/>
            <person name="Degnan B.M."/>
            <person name="Rokhsar D.S."/>
        </authorList>
    </citation>
    <scope>NUCLEOTIDE SEQUENCE [LARGE SCALE GENOMIC DNA]</scope>
</reference>
<dbReference type="Gene3D" id="3.30.559.10">
    <property type="entry name" value="Chloramphenicol acetyltransferase-like domain"/>
    <property type="match status" value="1"/>
</dbReference>
<dbReference type="PROSITE" id="PS50968">
    <property type="entry name" value="BIOTINYL_LIPOYL"/>
    <property type="match status" value="2"/>
</dbReference>
<feature type="domain" description="Lipoyl-binding" evidence="8">
    <location>
        <begin position="203"/>
        <end position="279"/>
    </location>
</feature>
<comment type="similarity">
    <text evidence="1 6">Belongs to the 2-oxoacid dehydrogenase family.</text>
</comment>
<dbReference type="InParanoid" id="A0A1X7VBR7"/>
<gene>
    <name evidence="10" type="primary">100634474</name>
</gene>
<evidence type="ECO:0000313" key="10">
    <source>
        <dbReference type="EnsemblMetazoa" id="Aqu2.1.37740_001"/>
    </source>
</evidence>
<dbReference type="EC" id="2.3.1.12" evidence="6"/>
<dbReference type="SUPFAM" id="SSF52777">
    <property type="entry name" value="CoA-dependent acyltransferases"/>
    <property type="match status" value="1"/>
</dbReference>
<feature type="region of interest" description="Disordered" evidence="7">
    <location>
        <begin position="167"/>
        <end position="196"/>
    </location>
</feature>
<evidence type="ECO:0000256" key="2">
    <source>
        <dbReference type="ARBA" id="ARBA00022679"/>
    </source>
</evidence>
<comment type="subcellular location">
    <subcellularLocation>
        <location evidence="6">Mitochondrion</location>
    </subcellularLocation>
</comment>
<evidence type="ECO:0000313" key="11">
    <source>
        <dbReference type="Proteomes" id="UP000007879"/>
    </source>
</evidence>
<feature type="domain" description="Peripheral subunit-binding (PSBD)" evidence="9">
    <location>
        <begin position="340"/>
        <end position="377"/>
    </location>
</feature>
<dbReference type="Proteomes" id="UP000007879">
    <property type="component" value="Unassembled WGS sequence"/>
</dbReference>
<comment type="catalytic activity">
    <reaction evidence="6">
        <text>N(6)-[(R)-dihydrolipoyl]-L-lysyl-[protein] + acetyl-CoA = N(6)-[(R)-S(8)-acetyldihydrolipoyl]-L-lysyl-[protein] + CoA</text>
        <dbReference type="Rhea" id="RHEA:17017"/>
        <dbReference type="Rhea" id="RHEA-COMP:10475"/>
        <dbReference type="Rhea" id="RHEA-COMP:10478"/>
        <dbReference type="ChEBI" id="CHEBI:57287"/>
        <dbReference type="ChEBI" id="CHEBI:57288"/>
        <dbReference type="ChEBI" id="CHEBI:83100"/>
        <dbReference type="ChEBI" id="CHEBI:83111"/>
        <dbReference type="EC" id="2.3.1.12"/>
    </reaction>
</comment>
<dbReference type="Pfam" id="PF00198">
    <property type="entry name" value="2-oxoacid_dh"/>
    <property type="match status" value="1"/>
</dbReference>
<dbReference type="EnsemblMetazoa" id="XM_003384787.3">
    <property type="protein sequence ID" value="XP_003384835.1"/>
    <property type="gene ID" value="LOC100634474"/>
</dbReference>
<dbReference type="PANTHER" id="PTHR23151:SF90">
    <property type="entry name" value="DIHYDROLIPOYLLYSINE-RESIDUE ACETYLTRANSFERASE COMPONENT OF PYRUVATE DEHYDROGENASE COMPLEX, MITOCHONDRIAL-RELATED"/>
    <property type="match status" value="1"/>
</dbReference>
<keyword evidence="3 6" id="KW-0450">Lipoyl</keyword>
<dbReference type="InterPro" id="IPR006257">
    <property type="entry name" value="LAT1"/>
</dbReference>
<evidence type="ECO:0000256" key="1">
    <source>
        <dbReference type="ARBA" id="ARBA00007317"/>
    </source>
</evidence>
<feature type="compositionally biased region" description="Low complexity" evidence="7">
    <location>
        <begin position="168"/>
        <end position="190"/>
    </location>
</feature>
<dbReference type="PROSITE" id="PS00189">
    <property type="entry name" value="LIPOYL"/>
    <property type="match status" value="2"/>
</dbReference>
<dbReference type="NCBIfam" id="TIGR01349">
    <property type="entry name" value="PDHac_trf_mito"/>
    <property type="match status" value="1"/>
</dbReference>
<dbReference type="Pfam" id="PF02817">
    <property type="entry name" value="E3_binding"/>
    <property type="match status" value="1"/>
</dbReference>
<feature type="compositionally biased region" description="Low complexity" evidence="7">
    <location>
        <begin position="310"/>
        <end position="323"/>
    </location>
</feature>
<dbReference type="Pfam" id="PF00364">
    <property type="entry name" value="Biotin_lipoyl"/>
    <property type="match status" value="2"/>
</dbReference>
<evidence type="ECO:0000259" key="9">
    <source>
        <dbReference type="PROSITE" id="PS51826"/>
    </source>
</evidence>
<dbReference type="OrthoDB" id="537444at2759"/>
<dbReference type="AlphaFoldDB" id="A0A1X7VBR7"/>
<keyword evidence="5 6" id="KW-0012">Acyltransferase</keyword>
<comment type="function">
    <text evidence="6">The pyruvate dehydrogenase complex catalyzes the overall conversion of pyruvate to acetyl-CoA and CO(2).</text>
</comment>
<dbReference type="InterPro" id="IPR001078">
    <property type="entry name" value="2-oxoacid_DH_actylTfrase"/>
</dbReference>
<reference evidence="10" key="2">
    <citation type="submission" date="2017-05" db="UniProtKB">
        <authorList>
            <consortium name="EnsemblMetazoa"/>
        </authorList>
    </citation>
    <scope>IDENTIFICATION</scope>
</reference>
<evidence type="ECO:0000256" key="4">
    <source>
        <dbReference type="ARBA" id="ARBA00022946"/>
    </source>
</evidence>
<dbReference type="PROSITE" id="PS51826">
    <property type="entry name" value="PSBD"/>
    <property type="match status" value="1"/>
</dbReference>
<evidence type="ECO:0000256" key="3">
    <source>
        <dbReference type="ARBA" id="ARBA00022823"/>
    </source>
</evidence>
<dbReference type="InterPro" id="IPR003016">
    <property type="entry name" value="2-oxoA_DH_lipoyl-BS"/>
</dbReference>
<feature type="region of interest" description="Disordered" evidence="7">
    <location>
        <begin position="290"/>
        <end position="337"/>
    </location>
</feature>
<keyword evidence="4" id="KW-0809">Transit peptide</keyword>
<dbReference type="SUPFAM" id="SSF51230">
    <property type="entry name" value="Single hybrid motif"/>
    <property type="match status" value="2"/>
</dbReference>
<protein>
    <recommendedName>
        <fullName evidence="6">Acetyltransferase component of pyruvate dehydrogenase complex</fullName>
        <ecNumber evidence="6">2.3.1.12</ecNumber>
    </recommendedName>
</protein>
<name>A0A1X7VBR7_AMPQE</name>
<dbReference type="KEGG" id="aqu:100634474"/>
<dbReference type="Gene3D" id="2.40.50.100">
    <property type="match status" value="2"/>
</dbReference>
<dbReference type="GO" id="GO:0006086">
    <property type="term" value="P:pyruvate decarboxylation to acetyl-CoA"/>
    <property type="evidence" value="ECO:0007669"/>
    <property type="project" value="InterPro"/>
</dbReference>
<feature type="compositionally biased region" description="Pro residues" evidence="7">
    <location>
        <begin position="299"/>
        <end position="309"/>
    </location>
</feature>
<dbReference type="Gene3D" id="4.10.320.10">
    <property type="entry name" value="E3-binding domain"/>
    <property type="match status" value="1"/>
</dbReference>
<feature type="domain" description="Lipoyl-binding" evidence="8">
    <location>
        <begin position="78"/>
        <end position="154"/>
    </location>
</feature>
<dbReference type="InterPro" id="IPR023213">
    <property type="entry name" value="CAT-like_dom_sf"/>
</dbReference>
<dbReference type="EnsemblMetazoa" id="Aqu2.1.37740_001">
    <property type="protein sequence ID" value="Aqu2.1.37740_001"/>
    <property type="gene ID" value="Aqu2.1.37740"/>
</dbReference>
<dbReference type="SUPFAM" id="SSF47005">
    <property type="entry name" value="Peripheral subunit-binding domain of 2-oxo acid dehydrogenase complex"/>
    <property type="match status" value="1"/>
</dbReference>
<dbReference type="FunFam" id="3.30.559.10:FF:000003">
    <property type="entry name" value="Acetyltransferase component of pyruvate dehydrogenase complex"/>
    <property type="match status" value="1"/>
</dbReference>
<evidence type="ECO:0000256" key="6">
    <source>
        <dbReference type="RuleBase" id="RU361137"/>
    </source>
</evidence>
<evidence type="ECO:0000256" key="5">
    <source>
        <dbReference type="ARBA" id="ARBA00023315"/>
    </source>
</evidence>
<evidence type="ECO:0000259" key="8">
    <source>
        <dbReference type="PROSITE" id="PS50968"/>
    </source>
</evidence>
<dbReference type="InterPro" id="IPR045257">
    <property type="entry name" value="E2/Pdx1"/>
</dbReference>
<dbReference type="FunFam" id="2.40.50.100:FF:000010">
    <property type="entry name" value="Acetyltransferase component of pyruvate dehydrogenase complex"/>
    <property type="match status" value="2"/>
</dbReference>
<proteinExistence type="inferred from homology"/>
<organism evidence="10">
    <name type="scientific">Amphimedon queenslandica</name>
    <name type="common">Sponge</name>
    <dbReference type="NCBI Taxonomy" id="400682"/>
    <lineage>
        <taxon>Eukaryota</taxon>
        <taxon>Metazoa</taxon>
        <taxon>Porifera</taxon>
        <taxon>Demospongiae</taxon>
        <taxon>Heteroscleromorpha</taxon>
        <taxon>Haplosclerida</taxon>
        <taxon>Niphatidae</taxon>
        <taxon>Amphimedon</taxon>
    </lineage>
</organism>
<evidence type="ECO:0000256" key="7">
    <source>
        <dbReference type="SAM" id="MobiDB-lite"/>
    </source>
</evidence>
<dbReference type="PANTHER" id="PTHR23151">
    <property type="entry name" value="DIHYDROLIPOAMIDE ACETYL/SUCCINYL-TRANSFERASE-RELATED"/>
    <property type="match status" value="1"/>
</dbReference>
<dbReference type="InterPro" id="IPR036625">
    <property type="entry name" value="E3-bd_dom_sf"/>
</dbReference>
<sequence length="620" mass="66439">MMLSRLGRTSWSCSRSWLRPSSSSTRRGVLGTSRRSLGTLRRANIARNSQRITSTLTYKTTLNSSVFVRSLSSNLPSHTEVVLPALSPTMDQGTIVKWEKEVGDKLEEGDIIAQVETDKATMDMETPGEGYLARIIVPAGSKDLPLGKLLAIIVEEESDIEAFKDYAPSESQTTPTPTTPAPAASEPVSEGGAGGVPLDLPSHTEVVLPALSPTMDQGTIVKWEKEEGEKLEEGDIIAQVETDKATMDMETPGEGYLAKIIVPAGSKDLPLGKLLAIIVEDESDVAAFKDYSPSQTSSPAPPMQAPPTATPTQTTSPIQSPPSGVKPPPPSASSPVGRIIASPYAKKLASEKSINLQSVSGTGPGGRIVARDVLQGTPTVVPASVTTPTPGASYEDIQLSGMRKTIATRLMESKRNIPHYYLSIDITMDDLLRLRSGVNSSGDIKLSVTDFLVKASGLALMEVPQVNSSWMESYIRQYNSADVSVAVSTEGGLITPIITGAENKGLKTISTEMRDLSERARSGRLQPHEFQGGTFTISNLGMYGIRNFSAVINPPQSCILAVGATQKRVIVDEDDNKNYKVASVMSVTMSCDHRVVDGAVGAQWLSVFKSYIEKPFKMLL</sequence>